<keyword evidence="1" id="KW-0812">Transmembrane</keyword>
<protein>
    <submittedName>
        <fullName evidence="2">Uncharacterized protein</fullName>
    </submittedName>
</protein>
<reference evidence="2 3" key="1">
    <citation type="submission" date="2017-05" db="EMBL/GenBank/DDBJ databases">
        <authorList>
            <person name="Varghese N."/>
            <person name="Submissions S."/>
        </authorList>
    </citation>
    <scope>NUCLEOTIDE SEQUENCE [LARGE SCALE GENOMIC DNA]</scope>
    <source>
        <strain evidence="2 3">DSM 25457</strain>
    </source>
</reference>
<proteinExistence type="predicted"/>
<evidence type="ECO:0000313" key="2">
    <source>
        <dbReference type="EMBL" id="SMP71312.1"/>
    </source>
</evidence>
<keyword evidence="1" id="KW-0472">Membrane</keyword>
<accession>A0ABY1QHS2</accession>
<feature type="transmembrane region" description="Helical" evidence="1">
    <location>
        <begin position="6"/>
        <end position="28"/>
    </location>
</feature>
<comment type="caution">
    <text evidence="2">The sequence shown here is derived from an EMBL/GenBank/DDBJ whole genome shotgun (WGS) entry which is preliminary data.</text>
</comment>
<evidence type="ECO:0000256" key="1">
    <source>
        <dbReference type="SAM" id="Phobius"/>
    </source>
</evidence>
<sequence>MAHLAITVQIIAFATSMVLVLACGVGAFRYQSERR</sequence>
<gene>
    <name evidence="2" type="ORF">SAMN06265222_11426</name>
</gene>
<keyword evidence="3" id="KW-1185">Reference proteome</keyword>
<dbReference type="EMBL" id="FXUG01000014">
    <property type="protein sequence ID" value="SMP71312.1"/>
    <property type="molecule type" value="Genomic_DNA"/>
</dbReference>
<keyword evidence="1" id="KW-1133">Transmembrane helix</keyword>
<name>A0ABY1QHS2_9BACT</name>
<organism evidence="2 3">
    <name type="scientific">Neorhodopirellula lusitana</name>
    <dbReference type="NCBI Taxonomy" id="445327"/>
    <lineage>
        <taxon>Bacteria</taxon>
        <taxon>Pseudomonadati</taxon>
        <taxon>Planctomycetota</taxon>
        <taxon>Planctomycetia</taxon>
        <taxon>Pirellulales</taxon>
        <taxon>Pirellulaceae</taxon>
        <taxon>Neorhodopirellula</taxon>
    </lineage>
</organism>
<evidence type="ECO:0000313" key="3">
    <source>
        <dbReference type="Proteomes" id="UP001158067"/>
    </source>
</evidence>
<dbReference type="Proteomes" id="UP001158067">
    <property type="component" value="Unassembled WGS sequence"/>
</dbReference>